<evidence type="ECO:0000256" key="1">
    <source>
        <dbReference type="SAM" id="SignalP"/>
    </source>
</evidence>
<feature type="chain" id="PRO_5036841243" description="Secreted protein" evidence="1">
    <location>
        <begin position="20"/>
        <end position="347"/>
    </location>
</feature>
<protein>
    <recommendedName>
        <fullName evidence="4">Secreted protein</fullName>
    </recommendedName>
</protein>
<reference evidence="2" key="1">
    <citation type="submission" date="2021-01" db="EMBL/GenBank/DDBJ databases">
        <title>Modified the classification status of verrucomicrobia.</title>
        <authorList>
            <person name="Feng X."/>
        </authorList>
    </citation>
    <scope>NUCLEOTIDE SEQUENCE</scope>
    <source>
        <strain evidence="2">KCTC 22041</strain>
    </source>
</reference>
<gene>
    <name evidence="2" type="ORF">JIN85_13465</name>
</gene>
<proteinExistence type="predicted"/>
<dbReference type="Proteomes" id="UP000603141">
    <property type="component" value="Unassembled WGS sequence"/>
</dbReference>
<comment type="caution">
    <text evidence="2">The sequence shown here is derived from an EMBL/GenBank/DDBJ whole genome shotgun (WGS) entry which is preliminary data.</text>
</comment>
<evidence type="ECO:0000313" key="3">
    <source>
        <dbReference type="Proteomes" id="UP000603141"/>
    </source>
</evidence>
<feature type="signal peptide" evidence="1">
    <location>
        <begin position="1"/>
        <end position="19"/>
    </location>
</feature>
<dbReference type="EMBL" id="JAENIJ010000021">
    <property type="protein sequence ID" value="MBK1883429.1"/>
    <property type="molecule type" value="Genomic_DNA"/>
</dbReference>
<accession>A0A934VXE0</accession>
<organism evidence="2 3">
    <name type="scientific">Luteolibacter pohnpeiensis</name>
    <dbReference type="NCBI Taxonomy" id="454153"/>
    <lineage>
        <taxon>Bacteria</taxon>
        <taxon>Pseudomonadati</taxon>
        <taxon>Verrucomicrobiota</taxon>
        <taxon>Verrucomicrobiia</taxon>
        <taxon>Verrucomicrobiales</taxon>
        <taxon>Verrucomicrobiaceae</taxon>
        <taxon>Luteolibacter</taxon>
    </lineage>
</organism>
<sequence>MIPSKRQLLLFTAASVLTAAIWTAFQTQQKPVEDSLPMAAKVNSSVPDIGEFLTSLQAANTDAERYRVTRTLEKIPLSQIQATLESIPLKENSGLTQPAKLLLNRWGSEDGEAATEWAWIHLRMKQLWHDAFVEIGPAWAWADPEGLAAWAITTQCFDDSDDSFLSLAKGAELEHPVLERGLISKIAQWLVTDSAELAFKVLIQSGTLPSAPNDIIYKRLNRVEDVKEALLAFDLTKEPSDDHIEDAIKRLLMCWQNIDAESFAQSEYADRFELPPYEFIGSDVIMITPPSTTSSPTPYPQATNWYSNYERWKYSNGPMPDMSNWSAGKMQAWEDLQALLPESSETD</sequence>
<dbReference type="AlphaFoldDB" id="A0A934VXE0"/>
<keyword evidence="3" id="KW-1185">Reference proteome</keyword>
<evidence type="ECO:0008006" key="4">
    <source>
        <dbReference type="Google" id="ProtNLM"/>
    </source>
</evidence>
<dbReference type="RefSeq" id="WP_200271574.1">
    <property type="nucleotide sequence ID" value="NZ_JAENIJ010000021.1"/>
</dbReference>
<name>A0A934VXE0_9BACT</name>
<keyword evidence="1" id="KW-0732">Signal</keyword>
<evidence type="ECO:0000313" key="2">
    <source>
        <dbReference type="EMBL" id="MBK1883429.1"/>
    </source>
</evidence>